<name>A0A232FHT6_9HYME</name>
<evidence type="ECO:0000313" key="2">
    <source>
        <dbReference type="Proteomes" id="UP000215335"/>
    </source>
</evidence>
<dbReference type="Proteomes" id="UP000215335">
    <property type="component" value="Unassembled WGS sequence"/>
</dbReference>
<evidence type="ECO:0000313" key="1">
    <source>
        <dbReference type="EMBL" id="OXU30018.1"/>
    </source>
</evidence>
<organism evidence="1 2">
    <name type="scientific">Trichomalopsis sarcophagae</name>
    <dbReference type="NCBI Taxonomy" id="543379"/>
    <lineage>
        <taxon>Eukaryota</taxon>
        <taxon>Metazoa</taxon>
        <taxon>Ecdysozoa</taxon>
        <taxon>Arthropoda</taxon>
        <taxon>Hexapoda</taxon>
        <taxon>Insecta</taxon>
        <taxon>Pterygota</taxon>
        <taxon>Neoptera</taxon>
        <taxon>Endopterygota</taxon>
        <taxon>Hymenoptera</taxon>
        <taxon>Apocrita</taxon>
        <taxon>Proctotrupomorpha</taxon>
        <taxon>Chalcidoidea</taxon>
        <taxon>Pteromalidae</taxon>
        <taxon>Pteromalinae</taxon>
        <taxon>Trichomalopsis</taxon>
    </lineage>
</organism>
<dbReference type="AlphaFoldDB" id="A0A232FHT6"/>
<sequence length="44" mass="5206">MQSHPKIAKNGFLALTRIIYVFYKKKLNRKVVDLKEIQLFSVNI</sequence>
<protein>
    <submittedName>
        <fullName evidence="1">Uncharacterized protein</fullName>
    </submittedName>
</protein>
<gene>
    <name evidence="1" type="ORF">TSAR_009485</name>
</gene>
<comment type="caution">
    <text evidence="1">The sequence shown here is derived from an EMBL/GenBank/DDBJ whole genome shotgun (WGS) entry which is preliminary data.</text>
</comment>
<keyword evidence="2" id="KW-1185">Reference proteome</keyword>
<accession>A0A232FHT6</accession>
<reference evidence="1 2" key="1">
    <citation type="journal article" date="2017" name="Curr. Biol.">
        <title>The Evolution of Venom by Co-option of Single-Copy Genes.</title>
        <authorList>
            <person name="Martinson E.O."/>
            <person name="Mrinalini"/>
            <person name="Kelkar Y.D."/>
            <person name="Chang C.H."/>
            <person name="Werren J.H."/>
        </authorList>
    </citation>
    <scope>NUCLEOTIDE SEQUENCE [LARGE SCALE GENOMIC DNA]</scope>
    <source>
        <strain evidence="1 2">Alberta</strain>
        <tissue evidence="1">Whole body</tissue>
    </source>
</reference>
<proteinExistence type="predicted"/>
<dbReference type="EMBL" id="NNAY01000210">
    <property type="protein sequence ID" value="OXU30018.1"/>
    <property type="molecule type" value="Genomic_DNA"/>
</dbReference>